<evidence type="ECO:0000256" key="1">
    <source>
        <dbReference type="ARBA" id="ARBA00022723"/>
    </source>
</evidence>
<feature type="domain" description="Core" evidence="5">
    <location>
        <begin position="17"/>
        <end position="117"/>
    </location>
</feature>
<dbReference type="Pfam" id="PF01521">
    <property type="entry name" value="Fe-S_biosyn"/>
    <property type="match status" value="1"/>
</dbReference>
<dbReference type="InterPro" id="IPR000361">
    <property type="entry name" value="ATAP_core_dom"/>
</dbReference>
<keyword evidence="1 4" id="KW-0479">Metal-binding</keyword>
<dbReference type="NCBIfam" id="TIGR00049">
    <property type="entry name" value="iron-sulfur cluster assembly accessory protein"/>
    <property type="match status" value="1"/>
</dbReference>
<dbReference type="Proteomes" id="UP001596001">
    <property type="component" value="Unassembled WGS sequence"/>
</dbReference>
<comment type="cofactor">
    <cofactor evidence="4">
        <name>iron-sulfur cluster</name>
        <dbReference type="ChEBI" id="CHEBI:30408"/>
    </cofactor>
    <text evidence="4">Binds 1 iron-sulfur cluster per subunit.</text>
</comment>
<comment type="similarity">
    <text evidence="4">Belongs to the HesB/IscA family.</text>
</comment>
<dbReference type="InterPro" id="IPR017870">
    <property type="entry name" value="FeS_cluster_insertion_CS"/>
</dbReference>
<dbReference type="SUPFAM" id="SSF89360">
    <property type="entry name" value="HesB-like domain"/>
    <property type="match status" value="1"/>
</dbReference>
<evidence type="ECO:0000256" key="4">
    <source>
        <dbReference type="HAMAP-Rule" id="MF_01380"/>
    </source>
</evidence>
<dbReference type="InterPro" id="IPR035903">
    <property type="entry name" value="HesB-like_dom_sf"/>
</dbReference>
<evidence type="ECO:0000313" key="7">
    <source>
        <dbReference type="Proteomes" id="UP001596001"/>
    </source>
</evidence>
<comment type="function">
    <text evidence="4">Required for insertion of 4Fe-4S clusters.</text>
</comment>
<feature type="binding site" evidence="4">
    <location>
        <position position="116"/>
    </location>
    <ligand>
        <name>iron-sulfur cluster</name>
        <dbReference type="ChEBI" id="CHEBI:30408"/>
    </ligand>
</feature>
<dbReference type="PANTHER" id="PTHR43011:SF1">
    <property type="entry name" value="IRON-SULFUR CLUSTER ASSEMBLY 2 HOMOLOG, MITOCHONDRIAL"/>
    <property type="match status" value="1"/>
</dbReference>
<organism evidence="6 7">
    <name type="scientific">Giesbergeria sinuosa</name>
    <dbReference type="NCBI Taxonomy" id="80883"/>
    <lineage>
        <taxon>Bacteria</taxon>
        <taxon>Pseudomonadati</taxon>
        <taxon>Pseudomonadota</taxon>
        <taxon>Betaproteobacteria</taxon>
        <taxon>Burkholderiales</taxon>
        <taxon>Comamonadaceae</taxon>
        <taxon>Giesbergeria</taxon>
    </lineage>
</organism>
<accession>A0ABV9QFH1</accession>
<feature type="binding site" evidence="4">
    <location>
        <position position="50"/>
    </location>
    <ligand>
        <name>iron-sulfur cluster</name>
        <dbReference type="ChEBI" id="CHEBI:30408"/>
    </ligand>
</feature>
<dbReference type="RefSeq" id="WP_382433813.1">
    <property type="nucleotide sequence ID" value="NZ_JBHSHJ010000012.1"/>
</dbReference>
<protein>
    <recommendedName>
        <fullName evidence="4">Putative iron-sulfur cluster insertion protein ErpA</fullName>
    </recommendedName>
</protein>
<dbReference type="InterPro" id="IPR023063">
    <property type="entry name" value="ErpA_proteobact"/>
</dbReference>
<evidence type="ECO:0000313" key="6">
    <source>
        <dbReference type="EMBL" id="MFC4789940.1"/>
    </source>
</evidence>
<dbReference type="HAMAP" id="MF_01380">
    <property type="entry name" value="Fe_S_insert_ErpA"/>
    <property type="match status" value="1"/>
</dbReference>
<comment type="caution">
    <text evidence="6">The sequence shown here is derived from an EMBL/GenBank/DDBJ whole genome shotgun (WGS) entry which is preliminary data.</text>
</comment>
<dbReference type="Gene3D" id="2.60.300.12">
    <property type="entry name" value="HesB-like domain"/>
    <property type="match status" value="1"/>
</dbReference>
<gene>
    <name evidence="4 6" type="primary">erpA</name>
    <name evidence="6" type="ORF">ACFO6X_13215</name>
</gene>
<evidence type="ECO:0000256" key="2">
    <source>
        <dbReference type="ARBA" id="ARBA00023004"/>
    </source>
</evidence>
<keyword evidence="7" id="KW-1185">Reference proteome</keyword>
<dbReference type="EMBL" id="JBHSHJ010000012">
    <property type="protein sequence ID" value="MFC4789940.1"/>
    <property type="molecule type" value="Genomic_DNA"/>
</dbReference>
<evidence type="ECO:0000259" key="5">
    <source>
        <dbReference type="Pfam" id="PF01521"/>
    </source>
</evidence>
<feature type="binding site" evidence="4">
    <location>
        <position position="114"/>
    </location>
    <ligand>
        <name>iron-sulfur cluster</name>
        <dbReference type="ChEBI" id="CHEBI:30408"/>
    </ligand>
</feature>
<sequence length="121" mass="12875">MSAVAQAPQTEEMPAPILFTDSAAAKVADLIAEEGNPDLKLRVFVQGGGCSGFQYGFTFDEIVNDDDTTMTKNGVSLLIDAMSYQYLVGAEIDYKEDLQGAQFVIKNPNATTTCGCGSSFS</sequence>
<dbReference type="NCBIfam" id="NF010147">
    <property type="entry name" value="PRK13623.1"/>
    <property type="match status" value="1"/>
</dbReference>
<reference evidence="7" key="1">
    <citation type="journal article" date="2019" name="Int. J. Syst. Evol. Microbiol.">
        <title>The Global Catalogue of Microorganisms (GCM) 10K type strain sequencing project: providing services to taxonomists for standard genome sequencing and annotation.</title>
        <authorList>
            <consortium name="The Broad Institute Genomics Platform"/>
            <consortium name="The Broad Institute Genome Sequencing Center for Infectious Disease"/>
            <person name="Wu L."/>
            <person name="Ma J."/>
        </authorList>
    </citation>
    <scope>NUCLEOTIDE SEQUENCE [LARGE SCALE GENOMIC DNA]</scope>
    <source>
        <strain evidence="7">CCUG 49452</strain>
    </source>
</reference>
<keyword evidence="3 4" id="KW-0411">Iron-sulfur</keyword>
<proteinExistence type="inferred from homology"/>
<dbReference type="InterPro" id="IPR016092">
    <property type="entry name" value="ATAP"/>
</dbReference>
<name>A0ABV9QFH1_9BURK</name>
<comment type="subunit">
    <text evidence="4">Homodimer.</text>
</comment>
<keyword evidence="2 4" id="KW-0408">Iron</keyword>
<dbReference type="PROSITE" id="PS01152">
    <property type="entry name" value="HESB"/>
    <property type="match status" value="1"/>
</dbReference>
<evidence type="ECO:0000256" key="3">
    <source>
        <dbReference type="ARBA" id="ARBA00023014"/>
    </source>
</evidence>
<dbReference type="PANTHER" id="PTHR43011">
    <property type="entry name" value="IRON-SULFUR CLUSTER ASSEMBLY 2 HOMOLOG, MITOCHONDRIAL"/>
    <property type="match status" value="1"/>
</dbReference>